<reference evidence="3 4" key="1">
    <citation type="submission" date="2020-08" db="EMBL/GenBank/DDBJ databases">
        <title>Amycolatopsis sp. nov. DR6-1 isolated from Dendrobium heterocarpum.</title>
        <authorList>
            <person name="Tedsree N."/>
            <person name="Kuncharoen N."/>
            <person name="Likhitwitayawuid K."/>
            <person name="Tanasupawat S."/>
        </authorList>
    </citation>
    <scope>NUCLEOTIDE SEQUENCE [LARGE SCALE GENOMIC DNA]</scope>
    <source>
        <strain evidence="3 4">DR6-1</strain>
    </source>
</reference>
<name>A0A7W3VZC4_9PSEU</name>
<feature type="transmembrane region" description="Helical" evidence="2">
    <location>
        <begin position="44"/>
        <end position="67"/>
    </location>
</feature>
<evidence type="ECO:0000313" key="4">
    <source>
        <dbReference type="Proteomes" id="UP000526734"/>
    </source>
</evidence>
<keyword evidence="2" id="KW-0812">Transmembrane</keyword>
<dbReference type="Proteomes" id="UP000526734">
    <property type="component" value="Unassembled WGS sequence"/>
</dbReference>
<organism evidence="3 4">
    <name type="scientific">Amycolatopsis dendrobii</name>
    <dbReference type="NCBI Taxonomy" id="2760662"/>
    <lineage>
        <taxon>Bacteria</taxon>
        <taxon>Bacillati</taxon>
        <taxon>Actinomycetota</taxon>
        <taxon>Actinomycetes</taxon>
        <taxon>Pseudonocardiales</taxon>
        <taxon>Pseudonocardiaceae</taxon>
        <taxon>Amycolatopsis</taxon>
    </lineage>
</organism>
<dbReference type="AlphaFoldDB" id="A0A7W3VZC4"/>
<protein>
    <submittedName>
        <fullName evidence="3">Uncharacterized protein</fullName>
    </submittedName>
</protein>
<comment type="caution">
    <text evidence="3">The sequence shown here is derived from an EMBL/GenBank/DDBJ whole genome shotgun (WGS) entry which is preliminary data.</text>
</comment>
<feature type="compositionally biased region" description="Pro residues" evidence="1">
    <location>
        <begin position="7"/>
        <end position="35"/>
    </location>
</feature>
<dbReference type="RefSeq" id="WP_182892941.1">
    <property type="nucleotide sequence ID" value="NZ_JACGZW010000007.1"/>
</dbReference>
<keyword evidence="2" id="KW-0472">Membrane</keyword>
<keyword evidence="2" id="KW-1133">Transmembrane helix</keyword>
<proteinExistence type="predicted"/>
<feature type="region of interest" description="Disordered" evidence="1">
    <location>
        <begin position="1"/>
        <end position="40"/>
    </location>
</feature>
<gene>
    <name evidence="3" type="ORF">H4281_22755</name>
</gene>
<sequence length="183" mass="19336">MTYGPGSPQPPQWGAPPPAPQWGGPPPQQWQPPQPPKKRRRTGLIIGTCLGAVVLLAGGGFAVFIVATDDSVEVHRPAGGPEVVVQAYVDAVNKRDPIGLQNVNCHASSEYPATRSVEGFIRDNVRISLGKPTTGPGAGAFFEAEVSRAAHPPTTTRLELNREEAGTWCVFVTGHGLPPDLPP</sequence>
<evidence type="ECO:0000256" key="1">
    <source>
        <dbReference type="SAM" id="MobiDB-lite"/>
    </source>
</evidence>
<keyword evidence="4" id="KW-1185">Reference proteome</keyword>
<dbReference type="EMBL" id="JACGZW010000007">
    <property type="protein sequence ID" value="MBB1155979.1"/>
    <property type="molecule type" value="Genomic_DNA"/>
</dbReference>
<evidence type="ECO:0000256" key="2">
    <source>
        <dbReference type="SAM" id="Phobius"/>
    </source>
</evidence>
<evidence type="ECO:0000313" key="3">
    <source>
        <dbReference type="EMBL" id="MBB1155979.1"/>
    </source>
</evidence>
<accession>A0A7W3VZC4</accession>